<sequence>MGKSFTLSLRSRLMLIVLISWLIGGALAYWLGGDWQSPLPLLALFLGALMSLLVTAWLTRPVNDAIKAMELGLLNLIDNDFSVSLPQSKDPELGHLAVLFNRASGELRRERQHIYQRELLLDKVIQNSPNLMLLLDGSGHIIYANDSARHGLVGGKPLTGMTMAGLADQLDEAMAHMLQEGTDGLFALECDGETETWHLSRSRFHLNGLEHQLILLKQMTRELNRQEVAVWKKVIRVISHELNNSLAPMRSMVNSGRVLAGRLKEPRLNLIFDTIDKRTEHLGQFIEGYARFARLPRPIKTEVDMGRLCHELKLQLAFNIEGELPAEPVWADEIQLQQVLINLIKNAHESGSDPGEVSLSVRRQQSSEPGVLIEVSDRGPGMSPEVLSQALLPFYSTKQQGTGLGLALCREIIEAHDGRISLQNRSGGGLQVQLFLPQSSLV</sequence>
<protein>
    <recommendedName>
        <fullName evidence="3">histidine kinase</fullName>
        <ecNumber evidence="3">2.7.13.3</ecNumber>
    </recommendedName>
</protein>
<evidence type="ECO:0000256" key="3">
    <source>
        <dbReference type="ARBA" id="ARBA00012438"/>
    </source>
</evidence>
<dbReference type="InterPro" id="IPR005467">
    <property type="entry name" value="His_kinase_dom"/>
</dbReference>
<dbReference type="Gene3D" id="3.30.565.10">
    <property type="entry name" value="Histidine kinase-like ATPase, C-terminal domain"/>
    <property type="match status" value="1"/>
</dbReference>
<dbReference type="RefSeq" id="WP_203324800.1">
    <property type="nucleotide sequence ID" value="NZ_CP069213.1"/>
</dbReference>
<comment type="catalytic activity">
    <reaction evidence="1">
        <text>ATP + protein L-histidine = ADP + protein N-phospho-L-histidine.</text>
        <dbReference type="EC" id="2.7.13.3"/>
    </reaction>
</comment>
<dbReference type="PROSITE" id="PS50109">
    <property type="entry name" value="HIS_KIN"/>
    <property type="match status" value="1"/>
</dbReference>
<dbReference type="PROSITE" id="PS50885">
    <property type="entry name" value="HAMP"/>
    <property type="match status" value="1"/>
</dbReference>
<dbReference type="SUPFAM" id="SSF55785">
    <property type="entry name" value="PYP-like sensor domain (PAS domain)"/>
    <property type="match status" value="1"/>
</dbReference>
<evidence type="ECO:0000256" key="1">
    <source>
        <dbReference type="ARBA" id="ARBA00000085"/>
    </source>
</evidence>
<keyword evidence="7" id="KW-0472">Membrane</keyword>
<keyword evidence="6 10" id="KW-0418">Kinase</keyword>
<evidence type="ECO:0000256" key="2">
    <source>
        <dbReference type="ARBA" id="ARBA00004370"/>
    </source>
</evidence>
<evidence type="ECO:0000256" key="5">
    <source>
        <dbReference type="ARBA" id="ARBA00022679"/>
    </source>
</evidence>
<comment type="subcellular location">
    <subcellularLocation>
        <location evidence="2">Membrane</location>
    </subcellularLocation>
</comment>
<reference evidence="10 11" key="1">
    <citation type="journal article" date="2012" name="Antonie Van Leeuwenhoek">
        <title>Shewanella litorisediminis sp. nov., a gammaproteobacterium isolated from a tidal flat sediment.</title>
        <authorList>
            <person name="Lee M.H."/>
            <person name="Yoon J.H."/>
        </authorList>
    </citation>
    <scope>NUCLEOTIDE SEQUENCE [LARGE SCALE GENOMIC DNA]</scope>
    <source>
        <strain evidence="10 11">SMK1-12</strain>
    </source>
</reference>
<feature type="transmembrane region" description="Helical" evidence="7">
    <location>
        <begin position="12"/>
        <end position="32"/>
    </location>
</feature>
<evidence type="ECO:0000313" key="10">
    <source>
        <dbReference type="EMBL" id="QRH01108.1"/>
    </source>
</evidence>
<dbReference type="Proteomes" id="UP000596252">
    <property type="component" value="Chromosome"/>
</dbReference>
<proteinExistence type="predicted"/>
<dbReference type="EMBL" id="CP069213">
    <property type="protein sequence ID" value="QRH01108.1"/>
    <property type="molecule type" value="Genomic_DNA"/>
</dbReference>
<dbReference type="PRINTS" id="PR00344">
    <property type="entry name" value="BCTRLSENSOR"/>
</dbReference>
<evidence type="ECO:0000256" key="6">
    <source>
        <dbReference type="ARBA" id="ARBA00022777"/>
    </source>
</evidence>
<dbReference type="SUPFAM" id="SSF55874">
    <property type="entry name" value="ATPase domain of HSP90 chaperone/DNA topoisomerase II/histidine kinase"/>
    <property type="match status" value="1"/>
</dbReference>
<dbReference type="InterPro" id="IPR003660">
    <property type="entry name" value="HAMP_dom"/>
</dbReference>
<dbReference type="SMART" id="SM00387">
    <property type="entry name" value="HATPase_c"/>
    <property type="match status" value="1"/>
</dbReference>
<keyword evidence="7" id="KW-1133">Transmembrane helix</keyword>
<dbReference type="GO" id="GO:0016301">
    <property type="term" value="F:kinase activity"/>
    <property type="evidence" value="ECO:0007669"/>
    <property type="project" value="UniProtKB-KW"/>
</dbReference>
<dbReference type="InterPro" id="IPR036097">
    <property type="entry name" value="HisK_dim/P_sf"/>
</dbReference>
<evidence type="ECO:0000259" key="9">
    <source>
        <dbReference type="PROSITE" id="PS50885"/>
    </source>
</evidence>
<evidence type="ECO:0000256" key="7">
    <source>
        <dbReference type="SAM" id="Phobius"/>
    </source>
</evidence>
<organism evidence="10 11">
    <name type="scientific">Shewanella litorisediminis</name>
    <dbReference type="NCBI Taxonomy" id="1173586"/>
    <lineage>
        <taxon>Bacteria</taxon>
        <taxon>Pseudomonadati</taxon>
        <taxon>Pseudomonadota</taxon>
        <taxon>Gammaproteobacteria</taxon>
        <taxon>Alteromonadales</taxon>
        <taxon>Shewanellaceae</taxon>
        <taxon>Shewanella</taxon>
    </lineage>
</organism>
<evidence type="ECO:0000256" key="4">
    <source>
        <dbReference type="ARBA" id="ARBA00022553"/>
    </source>
</evidence>
<accession>A0ABX7G1F9</accession>
<feature type="transmembrane region" description="Helical" evidence="7">
    <location>
        <begin position="38"/>
        <end position="59"/>
    </location>
</feature>
<keyword evidence="4" id="KW-0597">Phosphoprotein</keyword>
<dbReference type="PANTHER" id="PTHR43065">
    <property type="entry name" value="SENSOR HISTIDINE KINASE"/>
    <property type="match status" value="1"/>
</dbReference>
<dbReference type="InterPro" id="IPR003594">
    <property type="entry name" value="HATPase_dom"/>
</dbReference>
<dbReference type="SUPFAM" id="SSF47384">
    <property type="entry name" value="Homodimeric domain of signal transducing histidine kinase"/>
    <property type="match status" value="1"/>
</dbReference>
<dbReference type="InterPro" id="IPR035965">
    <property type="entry name" value="PAS-like_dom_sf"/>
</dbReference>
<dbReference type="InterPro" id="IPR036890">
    <property type="entry name" value="HATPase_C_sf"/>
</dbReference>
<evidence type="ECO:0000259" key="8">
    <source>
        <dbReference type="PROSITE" id="PS50109"/>
    </source>
</evidence>
<dbReference type="InterPro" id="IPR004358">
    <property type="entry name" value="Sig_transdc_His_kin-like_C"/>
</dbReference>
<keyword evidence="11" id="KW-1185">Reference proteome</keyword>
<dbReference type="Pfam" id="PF02518">
    <property type="entry name" value="HATPase_c"/>
    <property type="match status" value="1"/>
</dbReference>
<gene>
    <name evidence="10" type="ORF">JQC75_14755</name>
</gene>
<keyword evidence="5" id="KW-0808">Transferase</keyword>
<evidence type="ECO:0000313" key="11">
    <source>
        <dbReference type="Proteomes" id="UP000596252"/>
    </source>
</evidence>
<feature type="domain" description="Histidine kinase" evidence="8">
    <location>
        <begin position="237"/>
        <end position="440"/>
    </location>
</feature>
<dbReference type="Gene3D" id="6.10.340.10">
    <property type="match status" value="1"/>
</dbReference>
<dbReference type="EC" id="2.7.13.3" evidence="3"/>
<feature type="domain" description="HAMP" evidence="9">
    <location>
        <begin position="60"/>
        <end position="112"/>
    </location>
</feature>
<name>A0ABX7G1F9_9GAMM</name>
<dbReference type="PANTHER" id="PTHR43065:SF51">
    <property type="entry name" value="HISTIDINE KINASE"/>
    <property type="match status" value="1"/>
</dbReference>
<keyword evidence="7" id="KW-0812">Transmembrane</keyword>